<dbReference type="PANTHER" id="PTHR45138">
    <property type="entry name" value="REGULATORY COMPONENTS OF SENSORY TRANSDUCTION SYSTEM"/>
    <property type="match status" value="1"/>
</dbReference>
<evidence type="ECO:0000256" key="1">
    <source>
        <dbReference type="ARBA" id="ARBA00012528"/>
    </source>
</evidence>
<evidence type="ECO:0000259" key="3">
    <source>
        <dbReference type="PROSITE" id="PS50887"/>
    </source>
</evidence>
<dbReference type="GO" id="GO:1902201">
    <property type="term" value="P:negative regulation of bacterial-type flagellum-dependent cell motility"/>
    <property type="evidence" value="ECO:0007669"/>
    <property type="project" value="TreeGrafter"/>
</dbReference>
<dbReference type="InterPro" id="IPR043128">
    <property type="entry name" value="Rev_trsase/Diguanyl_cyclase"/>
</dbReference>
<dbReference type="OrthoDB" id="9180959at2"/>
<comment type="caution">
    <text evidence="4">The sequence shown here is derived from an EMBL/GenBank/DDBJ whole genome shotgun (WGS) entry which is preliminary data.</text>
</comment>
<dbReference type="PROSITE" id="PS50887">
    <property type="entry name" value="GGDEF"/>
    <property type="match status" value="1"/>
</dbReference>
<dbReference type="InterPro" id="IPR029787">
    <property type="entry name" value="Nucleotide_cyclase"/>
</dbReference>
<dbReference type="InterPro" id="IPR000160">
    <property type="entry name" value="GGDEF_dom"/>
</dbReference>
<evidence type="ECO:0000313" key="5">
    <source>
        <dbReference type="Proteomes" id="UP000251800"/>
    </source>
</evidence>
<evidence type="ECO:0000256" key="2">
    <source>
        <dbReference type="ARBA" id="ARBA00034247"/>
    </source>
</evidence>
<gene>
    <name evidence="4" type="ORF">DEH80_00765</name>
</gene>
<dbReference type="InterPro" id="IPR050469">
    <property type="entry name" value="Diguanylate_Cyclase"/>
</dbReference>
<dbReference type="Gene3D" id="3.30.70.270">
    <property type="match status" value="1"/>
</dbReference>
<dbReference type="Proteomes" id="UP000251800">
    <property type="component" value="Unassembled WGS sequence"/>
</dbReference>
<dbReference type="SUPFAM" id="SSF55073">
    <property type="entry name" value="Nucleotide cyclase"/>
    <property type="match status" value="1"/>
</dbReference>
<dbReference type="PANTHER" id="PTHR45138:SF9">
    <property type="entry name" value="DIGUANYLATE CYCLASE DGCM-RELATED"/>
    <property type="match status" value="1"/>
</dbReference>
<dbReference type="AlphaFoldDB" id="A0A363UQB2"/>
<organism evidence="4 5">
    <name type="scientific">Abyssibacter profundi</name>
    <dbReference type="NCBI Taxonomy" id="2182787"/>
    <lineage>
        <taxon>Bacteria</taxon>
        <taxon>Pseudomonadati</taxon>
        <taxon>Pseudomonadota</taxon>
        <taxon>Gammaproteobacteria</taxon>
        <taxon>Chromatiales</taxon>
        <taxon>Oceanococcaceae</taxon>
        <taxon>Abyssibacter</taxon>
    </lineage>
</organism>
<protein>
    <recommendedName>
        <fullName evidence="1">diguanylate cyclase</fullName>
        <ecNumber evidence="1">2.7.7.65</ecNumber>
    </recommendedName>
</protein>
<proteinExistence type="predicted"/>
<keyword evidence="5" id="KW-1185">Reference proteome</keyword>
<evidence type="ECO:0000313" key="4">
    <source>
        <dbReference type="EMBL" id="PWN57705.1"/>
    </source>
</evidence>
<dbReference type="GO" id="GO:0005886">
    <property type="term" value="C:plasma membrane"/>
    <property type="evidence" value="ECO:0007669"/>
    <property type="project" value="TreeGrafter"/>
</dbReference>
<comment type="catalytic activity">
    <reaction evidence="2">
        <text>2 GTP = 3',3'-c-di-GMP + 2 diphosphate</text>
        <dbReference type="Rhea" id="RHEA:24898"/>
        <dbReference type="ChEBI" id="CHEBI:33019"/>
        <dbReference type="ChEBI" id="CHEBI:37565"/>
        <dbReference type="ChEBI" id="CHEBI:58805"/>
        <dbReference type="EC" id="2.7.7.65"/>
    </reaction>
</comment>
<reference evidence="4 5" key="1">
    <citation type="submission" date="2018-05" db="EMBL/GenBank/DDBJ databases">
        <title>Abyssibacter profundi OUC007T gen. nov., sp. nov, a marine bacterium isolated from seawater of the Mariana Trench.</title>
        <authorList>
            <person name="Zhou S."/>
        </authorList>
    </citation>
    <scope>NUCLEOTIDE SEQUENCE [LARGE SCALE GENOMIC DNA]</scope>
    <source>
        <strain evidence="4 5">OUC007</strain>
    </source>
</reference>
<dbReference type="GO" id="GO:0043709">
    <property type="term" value="P:cell adhesion involved in single-species biofilm formation"/>
    <property type="evidence" value="ECO:0007669"/>
    <property type="project" value="TreeGrafter"/>
</dbReference>
<feature type="domain" description="GGDEF" evidence="3">
    <location>
        <begin position="56"/>
        <end position="193"/>
    </location>
</feature>
<dbReference type="GO" id="GO:0052621">
    <property type="term" value="F:diguanylate cyclase activity"/>
    <property type="evidence" value="ECO:0007669"/>
    <property type="project" value="UniProtKB-EC"/>
</dbReference>
<dbReference type="NCBIfam" id="TIGR00254">
    <property type="entry name" value="GGDEF"/>
    <property type="match status" value="1"/>
</dbReference>
<dbReference type="EC" id="2.7.7.65" evidence="1"/>
<sequence>MRGRCVQNLSQVKQWRRAVDPAVELEGFDPTTGLAGRDLLLERLERQWVWCTERQLALCLLLINIRQFSLIRKQRAEDIDQALIAVGQVVSDALRRRADFAGHIRAGEFSALLADVTRDGAMHVAETMIRAVREARIPMPGLPDQVVEVAVGGACYVPTANHFSKTLVTQADEALAETRRHADGRAVIHGMANKPDIARGGW</sequence>
<dbReference type="Pfam" id="PF00990">
    <property type="entry name" value="GGDEF"/>
    <property type="match status" value="1"/>
</dbReference>
<dbReference type="SMART" id="SM00267">
    <property type="entry name" value="GGDEF"/>
    <property type="match status" value="1"/>
</dbReference>
<name>A0A363UQB2_9GAMM</name>
<dbReference type="EMBL" id="QEQK01000001">
    <property type="protein sequence ID" value="PWN57705.1"/>
    <property type="molecule type" value="Genomic_DNA"/>
</dbReference>
<accession>A0A363UQB2</accession>